<organism evidence="2 3">
    <name type="scientific">Phytophthora megakarya</name>
    <dbReference type="NCBI Taxonomy" id="4795"/>
    <lineage>
        <taxon>Eukaryota</taxon>
        <taxon>Sar</taxon>
        <taxon>Stramenopiles</taxon>
        <taxon>Oomycota</taxon>
        <taxon>Peronosporomycetes</taxon>
        <taxon>Peronosporales</taxon>
        <taxon>Peronosporaceae</taxon>
        <taxon>Phytophthora</taxon>
    </lineage>
</organism>
<feature type="non-terminal residue" evidence="2">
    <location>
        <position position="168"/>
    </location>
</feature>
<dbReference type="OrthoDB" id="106507at2759"/>
<proteinExistence type="predicted"/>
<gene>
    <name evidence="2" type="ORF">PHMEG_00031270</name>
</gene>
<dbReference type="EMBL" id="NBNE01009790">
    <property type="protein sequence ID" value="OWY98061.1"/>
    <property type="molecule type" value="Genomic_DNA"/>
</dbReference>
<comment type="caution">
    <text evidence="2">The sequence shown here is derived from an EMBL/GenBank/DDBJ whole genome shotgun (WGS) entry which is preliminary data.</text>
</comment>
<name>A0A225UYF9_9STRA</name>
<sequence>MAQLQDPSCLKVLNRGELMGVDGSKFPDNNQDRCRHSSQSQLDSPGCDPGDGDTLDDDRGDAFVDVPPEWTTEFEGVQGSEAITEVYSEQDFSGTSPGSVSWTPLEKLEMEYERCMRVSAEDLDLESGVYIHEGSEMLAQLRDQLVMLPELSELHPECDIDQDDVGVP</sequence>
<reference evidence="3" key="1">
    <citation type="submission" date="2017-03" db="EMBL/GenBank/DDBJ databases">
        <title>Phytopthora megakarya and P. palmivora, two closely related causual agents of cacao black pod achieved similar genome size and gene model numbers by different mechanisms.</title>
        <authorList>
            <person name="Ali S."/>
            <person name="Shao J."/>
            <person name="Larry D.J."/>
            <person name="Kronmiller B."/>
            <person name="Shen D."/>
            <person name="Strem M.D."/>
            <person name="Melnick R.L."/>
            <person name="Guiltinan M.J."/>
            <person name="Tyler B.M."/>
            <person name="Meinhardt L.W."/>
            <person name="Bailey B.A."/>
        </authorList>
    </citation>
    <scope>NUCLEOTIDE SEQUENCE [LARGE SCALE GENOMIC DNA]</scope>
    <source>
        <strain evidence="3">zdho120</strain>
    </source>
</reference>
<keyword evidence="3" id="KW-1185">Reference proteome</keyword>
<dbReference type="Proteomes" id="UP000198211">
    <property type="component" value="Unassembled WGS sequence"/>
</dbReference>
<evidence type="ECO:0000313" key="3">
    <source>
        <dbReference type="Proteomes" id="UP000198211"/>
    </source>
</evidence>
<evidence type="ECO:0000313" key="2">
    <source>
        <dbReference type="EMBL" id="OWY98061.1"/>
    </source>
</evidence>
<dbReference type="AlphaFoldDB" id="A0A225UYF9"/>
<evidence type="ECO:0000256" key="1">
    <source>
        <dbReference type="SAM" id="MobiDB-lite"/>
    </source>
</evidence>
<accession>A0A225UYF9</accession>
<feature type="region of interest" description="Disordered" evidence="1">
    <location>
        <begin position="20"/>
        <end position="64"/>
    </location>
</feature>
<feature type="compositionally biased region" description="Acidic residues" evidence="1">
    <location>
        <begin position="50"/>
        <end position="59"/>
    </location>
</feature>
<protein>
    <submittedName>
        <fullName evidence="2">Uncharacterized protein</fullName>
    </submittedName>
</protein>